<sequence length="241" mass="26030">MKASRLAGACAALASLSTAGYAQTAGSFFVTTGWFHFAPQDSSSPFKLTSVGGSPVDVTIPNTGASISDADTLGFTAGYFVTDHIAAEFEFGIPPKFDLSGTGSLSQFGKLGTVKQWSPTLLFKYFFLEPQAKFRPYVGIGVTRTSFRDATITNTQFESSFLNGPTTVDASSVWEPVFNVGFTYAFAEHWFAGFSVSYIPMKTTATLTTQAQRPVGTLTQRSEAKVTLDPIVTYLRVGYRF</sequence>
<dbReference type="GO" id="GO:0055085">
    <property type="term" value="P:transmembrane transport"/>
    <property type="evidence" value="ECO:0007669"/>
    <property type="project" value="TreeGrafter"/>
</dbReference>
<dbReference type="AlphaFoldDB" id="A0A158K995"/>
<name>A0A158K995_9BURK</name>
<evidence type="ECO:0000313" key="3">
    <source>
        <dbReference type="EMBL" id="SAL77359.1"/>
    </source>
</evidence>
<feature type="signal peptide" evidence="2">
    <location>
        <begin position="1"/>
        <end position="24"/>
    </location>
</feature>
<feature type="chain" id="PRO_5011121199" evidence="2">
    <location>
        <begin position="25"/>
        <end position="241"/>
    </location>
</feature>
<dbReference type="RefSeq" id="WP_087647231.1">
    <property type="nucleotide sequence ID" value="NZ_FCON02000071.1"/>
</dbReference>
<reference evidence="3" key="1">
    <citation type="submission" date="2016-01" db="EMBL/GenBank/DDBJ databases">
        <authorList>
            <person name="Peeters C."/>
        </authorList>
    </citation>
    <scope>NUCLEOTIDE SEQUENCE [LARGE SCALE GENOMIC DNA]</scope>
    <source>
        <strain evidence="3">LMG 22940</strain>
    </source>
</reference>
<gene>
    <name evidence="3" type="ORF">AWB68_05182</name>
</gene>
<dbReference type="Gene3D" id="2.40.160.20">
    <property type="match status" value="1"/>
</dbReference>
<evidence type="ECO:0000256" key="2">
    <source>
        <dbReference type="SAM" id="SignalP"/>
    </source>
</evidence>
<dbReference type="PANTHER" id="PTHR36920">
    <property type="match status" value="1"/>
</dbReference>
<keyword evidence="2" id="KW-0732">Signal</keyword>
<accession>A0A158K995</accession>
<dbReference type="PANTHER" id="PTHR36920:SF1">
    <property type="entry name" value="OUTER MEMBRANE PROTEIN W"/>
    <property type="match status" value="1"/>
</dbReference>
<organism evidence="3 4">
    <name type="scientific">Caballeronia choica</name>
    <dbReference type="NCBI Taxonomy" id="326476"/>
    <lineage>
        <taxon>Bacteria</taxon>
        <taxon>Pseudomonadati</taxon>
        <taxon>Pseudomonadota</taxon>
        <taxon>Betaproteobacteria</taxon>
        <taxon>Burkholderiales</taxon>
        <taxon>Burkholderiaceae</taxon>
        <taxon>Caballeronia</taxon>
    </lineage>
</organism>
<dbReference type="Proteomes" id="UP000054770">
    <property type="component" value="Unassembled WGS sequence"/>
</dbReference>
<keyword evidence="4" id="KW-1185">Reference proteome</keyword>
<dbReference type="GO" id="GO:0009279">
    <property type="term" value="C:cell outer membrane"/>
    <property type="evidence" value="ECO:0007669"/>
    <property type="project" value="UniProtKB-SubCell"/>
</dbReference>
<evidence type="ECO:0000313" key="4">
    <source>
        <dbReference type="Proteomes" id="UP000054770"/>
    </source>
</evidence>
<dbReference type="InterPro" id="IPR005618">
    <property type="entry name" value="OMPW"/>
</dbReference>
<dbReference type="InterPro" id="IPR011250">
    <property type="entry name" value="OMP/PagP_B-barrel"/>
</dbReference>
<comment type="subcellular location">
    <subcellularLocation>
        <location evidence="1">Cell outer membrane</location>
    </subcellularLocation>
</comment>
<dbReference type="OrthoDB" id="9807574at2"/>
<dbReference type="SUPFAM" id="SSF56925">
    <property type="entry name" value="OMPA-like"/>
    <property type="match status" value="1"/>
</dbReference>
<evidence type="ECO:0000256" key="1">
    <source>
        <dbReference type="ARBA" id="ARBA00004442"/>
    </source>
</evidence>
<proteinExistence type="predicted"/>
<dbReference type="EMBL" id="FCON02000071">
    <property type="protein sequence ID" value="SAL77359.1"/>
    <property type="molecule type" value="Genomic_DNA"/>
</dbReference>
<dbReference type="Pfam" id="PF03922">
    <property type="entry name" value="OmpW"/>
    <property type="match status" value="1"/>
</dbReference>
<comment type="caution">
    <text evidence="3">The sequence shown here is derived from an EMBL/GenBank/DDBJ whole genome shotgun (WGS) entry which is preliminary data.</text>
</comment>
<protein>
    <submittedName>
        <fullName evidence="3">Outer membrane protein</fullName>
    </submittedName>
</protein>